<accession>A0ABU7CIU3</accession>
<dbReference type="Proteomes" id="UP001345963">
    <property type="component" value="Unassembled WGS sequence"/>
</dbReference>
<gene>
    <name evidence="1" type="ORF">ATANTOWER_028539</name>
</gene>
<sequence>MASSKICKVGHENHTFKDECTEIYGLLQHYSEHTSVHCEYSGFWKNTKSLSLTGKCMEAVAETFLDGKEGQQLKEKVKQIAMPVTSTRRGELYQVAQTQLNSAI</sequence>
<dbReference type="EMBL" id="JAHUTI010095701">
    <property type="protein sequence ID" value="MED6262887.1"/>
    <property type="molecule type" value="Genomic_DNA"/>
</dbReference>
<organism evidence="1 2">
    <name type="scientific">Ataeniobius toweri</name>
    <dbReference type="NCBI Taxonomy" id="208326"/>
    <lineage>
        <taxon>Eukaryota</taxon>
        <taxon>Metazoa</taxon>
        <taxon>Chordata</taxon>
        <taxon>Craniata</taxon>
        <taxon>Vertebrata</taxon>
        <taxon>Euteleostomi</taxon>
        <taxon>Actinopterygii</taxon>
        <taxon>Neopterygii</taxon>
        <taxon>Teleostei</taxon>
        <taxon>Neoteleostei</taxon>
        <taxon>Acanthomorphata</taxon>
        <taxon>Ovalentaria</taxon>
        <taxon>Atherinomorphae</taxon>
        <taxon>Cyprinodontiformes</taxon>
        <taxon>Goodeidae</taxon>
        <taxon>Ataeniobius</taxon>
    </lineage>
</organism>
<comment type="caution">
    <text evidence="1">The sequence shown here is derived from an EMBL/GenBank/DDBJ whole genome shotgun (WGS) entry which is preliminary data.</text>
</comment>
<reference evidence="1 2" key="1">
    <citation type="submission" date="2021-07" db="EMBL/GenBank/DDBJ databases">
        <authorList>
            <person name="Palmer J.M."/>
        </authorList>
    </citation>
    <scope>NUCLEOTIDE SEQUENCE [LARGE SCALE GENOMIC DNA]</scope>
    <source>
        <strain evidence="1 2">AT_MEX2019</strain>
        <tissue evidence="1">Muscle</tissue>
    </source>
</reference>
<evidence type="ECO:0000313" key="2">
    <source>
        <dbReference type="Proteomes" id="UP001345963"/>
    </source>
</evidence>
<keyword evidence="2" id="KW-1185">Reference proteome</keyword>
<evidence type="ECO:0000313" key="1">
    <source>
        <dbReference type="EMBL" id="MED6262887.1"/>
    </source>
</evidence>
<name>A0ABU7CIU3_9TELE</name>
<protein>
    <submittedName>
        <fullName evidence="1">Uncharacterized protein</fullName>
    </submittedName>
</protein>
<proteinExistence type="predicted"/>